<keyword evidence="1" id="KW-1133">Transmembrane helix</keyword>
<comment type="function">
    <text evidence="1">Involved in the import of queuosine (Q) precursors, required for Q precursor salvage.</text>
</comment>
<protein>
    <recommendedName>
        <fullName evidence="1">Probable queuosine precursor transporter</fullName>
        <shortName evidence="1">Q precursor transporter</shortName>
    </recommendedName>
</protein>
<feature type="transmembrane region" description="Helical" evidence="1">
    <location>
        <begin position="174"/>
        <end position="192"/>
    </location>
</feature>
<keyword evidence="1" id="KW-0472">Membrane</keyword>
<dbReference type="Pfam" id="PF02592">
    <property type="entry name" value="Vut_1"/>
    <property type="match status" value="1"/>
</dbReference>
<feature type="transmembrane region" description="Helical" evidence="1">
    <location>
        <begin position="129"/>
        <end position="154"/>
    </location>
</feature>
<gene>
    <name evidence="2" type="ORF">INF28_07165</name>
</gene>
<proteinExistence type="inferred from homology"/>
<comment type="similarity">
    <text evidence="1">Belongs to the vitamin uptake transporter (VUT/ECF) (TC 2.A.88) family. Q precursor transporter subfamily.</text>
</comment>
<evidence type="ECO:0000313" key="2">
    <source>
        <dbReference type="EMBL" id="MBE5040239.1"/>
    </source>
</evidence>
<keyword evidence="1" id="KW-0812">Transmembrane</keyword>
<evidence type="ECO:0000313" key="3">
    <source>
        <dbReference type="Proteomes" id="UP000806542"/>
    </source>
</evidence>
<sequence length="204" mass="22234">MLTTFYLIANIMAVKVISIGGIALFDAGTVTFPFAYMLGDALTEIWGFKTARKVIFLTFLSNIILVVATSIGLILPAPEYMAETTAAYACIFTYVPRIVAASLLAFLGGELSNAWVMVKIKEKTGRRHLWLRTIGSSAVGYIFDTVLFVIIAFAGTAPASDLLTMIVAQYFMKLALEAIGGTPLAYGLIYWLRKHVETEEANNG</sequence>
<dbReference type="PANTHER" id="PTHR34300">
    <property type="entry name" value="QUEUOSINE PRECURSOR TRANSPORTER-RELATED"/>
    <property type="match status" value="1"/>
</dbReference>
<keyword evidence="1" id="KW-1003">Cell membrane</keyword>
<feature type="transmembrane region" description="Helical" evidence="1">
    <location>
        <begin position="86"/>
        <end position="108"/>
    </location>
</feature>
<dbReference type="Proteomes" id="UP000806542">
    <property type="component" value="Unassembled WGS sequence"/>
</dbReference>
<organism evidence="2 3">
    <name type="scientific">Ructibacterium gallinarum</name>
    <dbReference type="NCBI Taxonomy" id="2779355"/>
    <lineage>
        <taxon>Bacteria</taxon>
        <taxon>Bacillati</taxon>
        <taxon>Bacillota</taxon>
        <taxon>Clostridia</taxon>
        <taxon>Eubacteriales</taxon>
        <taxon>Oscillospiraceae</taxon>
        <taxon>Ructibacterium</taxon>
    </lineage>
</organism>
<name>A0A9D5R987_9FIRM</name>
<keyword evidence="3" id="KW-1185">Reference proteome</keyword>
<dbReference type="InterPro" id="IPR003744">
    <property type="entry name" value="YhhQ"/>
</dbReference>
<keyword evidence="1" id="KW-0813">Transport</keyword>
<dbReference type="EMBL" id="JADCKB010000012">
    <property type="protein sequence ID" value="MBE5040239.1"/>
    <property type="molecule type" value="Genomic_DNA"/>
</dbReference>
<dbReference type="NCBIfam" id="TIGR00697">
    <property type="entry name" value="queuosine precursor transporter"/>
    <property type="match status" value="1"/>
</dbReference>
<reference evidence="2" key="1">
    <citation type="submission" date="2020-10" db="EMBL/GenBank/DDBJ databases">
        <title>ChiBAC.</title>
        <authorList>
            <person name="Zenner C."/>
            <person name="Hitch T.C.A."/>
            <person name="Clavel T."/>
        </authorList>
    </citation>
    <scope>NUCLEOTIDE SEQUENCE</scope>
    <source>
        <strain evidence="2">DSM 107454</strain>
    </source>
</reference>
<dbReference type="AlphaFoldDB" id="A0A9D5R987"/>
<comment type="subcellular location">
    <subcellularLocation>
        <location evidence="1">Cell membrane</location>
        <topology evidence="1">Multi-pass membrane protein</topology>
    </subcellularLocation>
</comment>
<dbReference type="HAMAP" id="MF_02088">
    <property type="entry name" value="Q_prec_transport"/>
    <property type="match status" value="1"/>
</dbReference>
<feature type="transmembrane region" description="Helical" evidence="1">
    <location>
        <begin position="6"/>
        <end position="34"/>
    </location>
</feature>
<accession>A0A9D5R987</accession>
<feature type="transmembrane region" description="Helical" evidence="1">
    <location>
        <begin position="54"/>
        <end position="74"/>
    </location>
</feature>
<dbReference type="GO" id="GO:0022857">
    <property type="term" value="F:transmembrane transporter activity"/>
    <property type="evidence" value="ECO:0007669"/>
    <property type="project" value="UniProtKB-UniRule"/>
</dbReference>
<dbReference type="PANTHER" id="PTHR34300:SF2">
    <property type="entry name" value="QUEUOSINE PRECURSOR TRANSPORTER-RELATED"/>
    <property type="match status" value="1"/>
</dbReference>
<evidence type="ECO:0000256" key="1">
    <source>
        <dbReference type="HAMAP-Rule" id="MF_02088"/>
    </source>
</evidence>
<comment type="caution">
    <text evidence="2">The sequence shown here is derived from an EMBL/GenBank/DDBJ whole genome shotgun (WGS) entry which is preliminary data.</text>
</comment>
<dbReference type="GO" id="GO:0005886">
    <property type="term" value="C:plasma membrane"/>
    <property type="evidence" value="ECO:0007669"/>
    <property type="project" value="UniProtKB-SubCell"/>
</dbReference>